<name>A0A917WCK2_9ACTN</name>
<dbReference type="InterPro" id="IPR012312">
    <property type="entry name" value="Hemerythrin-like"/>
</dbReference>
<dbReference type="RefSeq" id="WP_188940491.1">
    <property type="nucleotide sequence ID" value="NZ_BMNA01000002.1"/>
</dbReference>
<dbReference type="AlphaFoldDB" id="A0A917WCK2"/>
<organism evidence="2 3">
    <name type="scientific">Nakamurella endophytica</name>
    <dbReference type="NCBI Taxonomy" id="1748367"/>
    <lineage>
        <taxon>Bacteria</taxon>
        <taxon>Bacillati</taxon>
        <taxon>Actinomycetota</taxon>
        <taxon>Actinomycetes</taxon>
        <taxon>Nakamurellales</taxon>
        <taxon>Nakamurellaceae</taxon>
        <taxon>Nakamurella</taxon>
    </lineage>
</organism>
<keyword evidence="3" id="KW-1185">Reference proteome</keyword>
<accession>A0A917WCK2</accession>
<comment type="caution">
    <text evidence="2">The sequence shown here is derived from an EMBL/GenBank/DDBJ whole genome shotgun (WGS) entry which is preliminary data.</text>
</comment>
<evidence type="ECO:0000313" key="2">
    <source>
        <dbReference type="EMBL" id="GGL93061.1"/>
    </source>
</evidence>
<gene>
    <name evidence="2" type="ORF">GCM10011594_11050</name>
</gene>
<reference evidence="2" key="1">
    <citation type="journal article" date="2014" name="Int. J. Syst. Evol. Microbiol.">
        <title>Complete genome sequence of Corynebacterium casei LMG S-19264T (=DSM 44701T), isolated from a smear-ripened cheese.</title>
        <authorList>
            <consortium name="US DOE Joint Genome Institute (JGI-PGF)"/>
            <person name="Walter F."/>
            <person name="Albersmeier A."/>
            <person name="Kalinowski J."/>
            <person name="Ruckert C."/>
        </authorList>
    </citation>
    <scope>NUCLEOTIDE SEQUENCE</scope>
    <source>
        <strain evidence="2">CGMCC 4.7308</strain>
    </source>
</reference>
<evidence type="ECO:0000313" key="3">
    <source>
        <dbReference type="Proteomes" id="UP000655208"/>
    </source>
</evidence>
<dbReference type="Proteomes" id="UP000655208">
    <property type="component" value="Unassembled WGS sequence"/>
</dbReference>
<dbReference type="PANTHER" id="PTHR35585:SF1">
    <property type="entry name" value="HHE DOMAIN PROTEIN (AFU_ORTHOLOGUE AFUA_4G00730)"/>
    <property type="match status" value="1"/>
</dbReference>
<dbReference type="Pfam" id="PF01814">
    <property type="entry name" value="Hemerythrin"/>
    <property type="match status" value="1"/>
</dbReference>
<protein>
    <submittedName>
        <fullName evidence="2">Hemerythrin</fullName>
    </submittedName>
</protein>
<dbReference type="PANTHER" id="PTHR35585">
    <property type="entry name" value="HHE DOMAIN PROTEIN (AFU_ORTHOLOGUE AFUA_4G00730)"/>
    <property type="match status" value="1"/>
</dbReference>
<feature type="domain" description="Hemerythrin-like" evidence="1">
    <location>
        <begin position="11"/>
        <end position="123"/>
    </location>
</feature>
<dbReference type="EMBL" id="BMNA01000002">
    <property type="protein sequence ID" value="GGL93061.1"/>
    <property type="molecule type" value="Genomic_DNA"/>
</dbReference>
<evidence type="ECO:0000259" key="1">
    <source>
        <dbReference type="Pfam" id="PF01814"/>
    </source>
</evidence>
<reference evidence="2" key="2">
    <citation type="submission" date="2020-09" db="EMBL/GenBank/DDBJ databases">
        <authorList>
            <person name="Sun Q."/>
            <person name="Zhou Y."/>
        </authorList>
    </citation>
    <scope>NUCLEOTIDE SEQUENCE</scope>
    <source>
        <strain evidence="2">CGMCC 4.7308</strain>
    </source>
</reference>
<proteinExistence type="predicted"/>
<sequence length="178" mass="19616">MDAGTGTTKLVPLLLEQHALIRALLQSVGVDSGCGRQQAFADLCRLLAVHEAAEEEAVHPTARHVVGDTVEQRIAEESHAAQAITDLESIDVGSAEFDRRFAELRDAVERHAAQEEDQEFPHLAAVDDVTVLTRLEAVLRVAARWATTESDMDFAPFTEQLAHYRQRFRQLVDPHGAG</sequence>